<evidence type="ECO:0000256" key="2">
    <source>
        <dbReference type="ARBA" id="ARBA00022801"/>
    </source>
</evidence>
<dbReference type="InterPro" id="IPR029052">
    <property type="entry name" value="Metallo-depent_PP-like"/>
</dbReference>
<proteinExistence type="inferred from homology"/>
<evidence type="ECO:0000313" key="7">
    <source>
        <dbReference type="Proteomes" id="UP000525987"/>
    </source>
</evidence>
<dbReference type="Gene3D" id="3.60.21.10">
    <property type="match status" value="1"/>
</dbReference>
<comment type="similarity">
    <text evidence="4">Belongs to the cyclic nucleotide phosphodiesterase class-III family.</text>
</comment>
<evidence type="ECO:0000256" key="3">
    <source>
        <dbReference type="ARBA" id="ARBA00023004"/>
    </source>
</evidence>
<evidence type="ECO:0000256" key="4">
    <source>
        <dbReference type="ARBA" id="ARBA00025742"/>
    </source>
</evidence>
<dbReference type="AlphaFoldDB" id="A0A7W5C0H6"/>
<organism evidence="6 7">
    <name type="scientific">Halomonas organivorans</name>
    <dbReference type="NCBI Taxonomy" id="257772"/>
    <lineage>
        <taxon>Bacteria</taxon>
        <taxon>Pseudomonadati</taxon>
        <taxon>Pseudomonadota</taxon>
        <taxon>Gammaproteobacteria</taxon>
        <taxon>Oceanospirillales</taxon>
        <taxon>Halomonadaceae</taxon>
        <taxon>Halomonas</taxon>
    </lineage>
</organism>
<name>A0A7W5C0H6_9GAMM</name>
<sequence length="244" mass="26597">MRLIQLTDCHLHADRHARSRIGVPQRQLERVVAAALRLRPDLVLVTGDVSEDRSAASYAEAARLFSGFGCPWSWLPGNHDEPRLMAECRHFDATLALGERRLLLLDTQRIGEEAGELGVARLAALDERLAEDTRPTLVAMHHPPVAVGSAWMDALGLRDAAAFWDCLAGHRHVEAVLCGHIHQAFSGHGPASAGRVPVYGCPSTSDQFLPGSIDFAVDEAAWPGFRVIDLGVGKLETWVERVAP</sequence>
<dbReference type="RefSeq" id="WP_183388917.1">
    <property type="nucleotide sequence ID" value="NZ_JACHXM010000023.1"/>
</dbReference>
<keyword evidence="7" id="KW-1185">Reference proteome</keyword>
<dbReference type="InterPro" id="IPR050884">
    <property type="entry name" value="CNP_phosphodiesterase-III"/>
</dbReference>
<reference evidence="6 7" key="1">
    <citation type="submission" date="2020-08" db="EMBL/GenBank/DDBJ databases">
        <title>Genomic Encyclopedia of Type Strains, Phase III (KMG-III): the genomes of soil and plant-associated and newly described type strains.</title>
        <authorList>
            <person name="Whitman W."/>
        </authorList>
    </citation>
    <scope>NUCLEOTIDE SEQUENCE [LARGE SCALE GENOMIC DNA]</scope>
    <source>
        <strain evidence="6 7">CECT 5995</strain>
    </source>
</reference>
<dbReference type="PANTHER" id="PTHR42988:SF2">
    <property type="entry name" value="CYCLIC NUCLEOTIDE PHOSPHODIESTERASE CBUA0032-RELATED"/>
    <property type="match status" value="1"/>
</dbReference>
<dbReference type="InterPro" id="IPR004843">
    <property type="entry name" value="Calcineurin-like_PHP"/>
</dbReference>
<dbReference type="GO" id="GO:0046872">
    <property type="term" value="F:metal ion binding"/>
    <property type="evidence" value="ECO:0007669"/>
    <property type="project" value="UniProtKB-KW"/>
</dbReference>
<comment type="caution">
    <text evidence="6">The sequence shown here is derived from an EMBL/GenBank/DDBJ whole genome shotgun (WGS) entry which is preliminary data.</text>
</comment>
<keyword evidence="3" id="KW-0408">Iron</keyword>
<keyword evidence="1" id="KW-0479">Metal-binding</keyword>
<dbReference type="SUPFAM" id="SSF56300">
    <property type="entry name" value="Metallo-dependent phosphatases"/>
    <property type="match status" value="1"/>
</dbReference>
<evidence type="ECO:0000256" key="1">
    <source>
        <dbReference type="ARBA" id="ARBA00022723"/>
    </source>
</evidence>
<dbReference type="EMBL" id="JACHXM010000023">
    <property type="protein sequence ID" value="MBB3142542.1"/>
    <property type="molecule type" value="Genomic_DNA"/>
</dbReference>
<feature type="domain" description="Calcineurin-like phosphoesterase" evidence="5">
    <location>
        <begin position="1"/>
        <end position="183"/>
    </location>
</feature>
<keyword evidence="2" id="KW-0378">Hydrolase</keyword>
<dbReference type="GO" id="GO:0016787">
    <property type="term" value="F:hydrolase activity"/>
    <property type="evidence" value="ECO:0007669"/>
    <property type="project" value="UniProtKB-KW"/>
</dbReference>
<gene>
    <name evidence="6" type="ORF">FHR96_003442</name>
</gene>
<dbReference type="Proteomes" id="UP000525987">
    <property type="component" value="Unassembled WGS sequence"/>
</dbReference>
<protein>
    <submittedName>
        <fullName evidence="6">Icc protein</fullName>
    </submittedName>
</protein>
<evidence type="ECO:0000313" key="6">
    <source>
        <dbReference type="EMBL" id="MBB3142542.1"/>
    </source>
</evidence>
<evidence type="ECO:0000259" key="5">
    <source>
        <dbReference type="Pfam" id="PF00149"/>
    </source>
</evidence>
<dbReference type="Pfam" id="PF00149">
    <property type="entry name" value="Metallophos"/>
    <property type="match status" value="1"/>
</dbReference>
<dbReference type="PANTHER" id="PTHR42988">
    <property type="entry name" value="PHOSPHOHYDROLASE"/>
    <property type="match status" value="1"/>
</dbReference>
<accession>A0A7W5C0H6</accession>